<keyword evidence="2" id="KW-1185">Reference proteome</keyword>
<dbReference type="EMBL" id="BGPR01001937">
    <property type="protein sequence ID" value="GBM64600.1"/>
    <property type="molecule type" value="Genomic_DNA"/>
</dbReference>
<organism evidence="1 2">
    <name type="scientific">Araneus ventricosus</name>
    <name type="common">Orbweaver spider</name>
    <name type="synonym">Epeira ventricosa</name>
    <dbReference type="NCBI Taxonomy" id="182803"/>
    <lineage>
        <taxon>Eukaryota</taxon>
        <taxon>Metazoa</taxon>
        <taxon>Ecdysozoa</taxon>
        <taxon>Arthropoda</taxon>
        <taxon>Chelicerata</taxon>
        <taxon>Arachnida</taxon>
        <taxon>Araneae</taxon>
        <taxon>Araneomorphae</taxon>
        <taxon>Entelegynae</taxon>
        <taxon>Araneoidea</taxon>
        <taxon>Araneidae</taxon>
        <taxon>Araneus</taxon>
    </lineage>
</organism>
<evidence type="ECO:0000313" key="1">
    <source>
        <dbReference type="EMBL" id="GBM64600.1"/>
    </source>
</evidence>
<reference evidence="1 2" key="1">
    <citation type="journal article" date="2019" name="Sci. Rep.">
        <title>Orb-weaving spider Araneus ventricosus genome elucidates the spidroin gene catalogue.</title>
        <authorList>
            <person name="Kono N."/>
            <person name="Nakamura H."/>
            <person name="Ohtoshi R."/>
            <person name="Moran D.A.P."/>
            <person name="Shinohara A."/>
            <person name="Yoshida Y."/>
            <person name="Fujiwara M."/>
            <person name="Mori M."/>
            <person name="Tomita M."/>
            <person name="Arakawa K."/>
        </authorList>
    </citation>
    <scope>NUCLEOTIDE SEQUENCE [LARGE SCALE GENOMIC DNA]</scope>
</reference>
<comment type="caution">
    <text evidence="1">The sequence shown here is derived from an EMBL/GenBank/DDBJ whole genome shotgun (WGS) entry which is preliminary data.</text>
</comment>
<gene>
    <name evidence="1" type="ORF">AVEN_19346_1</name>
</gene>
<dbReference type="Proteomes" id="UP000499080">
    <property type="component" value="Unassembled WGS sequence"/>
</dbReference>
<protein>
    <submittedName>
        <fullName evidence="1">Uncharacterized protein</fullName>
    </submittedName>
</protein>
<name>A0A4Y2HH66_ARAVE</name>
<sequence length="120" mass="13856">MGRHVKTQCETAEGFSSSLLAGVDEVFGWSRVLHEPLKANQILLIFWRAQKDSLFKWDRVPAYFLVSHLLGQICKPRCILKHFQRLSSIVDRKSKIGGSRWVCSFPLVCCENNFFERLAK</sequence>
<evidence type="ECO:0000313" key="2">
    <source>
        <dbReference type="Proteomes" id="UP000499080"/>
    </source>
</evidence>
<accession>A0A4Y2HH66</accession>
<dbReference type="AlphaFoldDB" id="A0A4Y2HH66"/>
<proteinExistence type="predicted"/>